<gene>
    <name evidence="4" type="ORF">FJY68_00805</name>
</gene>
<evidence type="ECO:0000313" key="5">
    <source>
        <dbReference type="Proteomes" id="UP000779900"/>
    </source>
</evidence>
<feature type="region of interest" description="Disordered" evidence="2">
    <location>
        <begin position="1"/>
        <end position="41"/>
    </location>
</feature>
<dbReference type="GO" id="GO:0016887">
    <property type="term" value="F:ATP hydrolysis activity"/>
    <property type="evidence" value="ECO:0007669"/>
    <property type="project" value="InterPro"/>
</dbReference>
<dbReference type="Pfam" id="PF00437">
    <property type="entry name" value="T2SSE"/>
    <property type="match status" value="1"/>
</dbReference>
<dbReference type="CDD" id="cd01130">
    <property type="entry name" value="VirB11-like_ATPase"/>
    <property type="match status" value="1"/>
</dbReference>
<evidence type="ECO:0000313" key="4">
    <source>
        <dbReference type="EMBL" id="MBM3330370.1"/>
    </source>
</evidence>
<comment type="similarity">
    <text evidence="1">Belongs to the GSP E family.</text>
</comment>
<dbReference type="InterPro" id="IPR050921">
    <property type="entry name" value="T4SS_GSP_E_ATPase"/>
</dbReference>
<dbReference type="SUPFAM" id="SSF52540">
    <property type="entry name" value="P-loop containing nucleoside triphosphate hydrolases"/>
    <property type="match status" value="1"/>
</dbReference>
<dbReference type="EMBL" id="VGIR01000002">
    <property type="protein sequence ID" value="MBM3330370.1"/>
    <property type="molecule type" value="Genomic_DNA"/>
</dbReference>
<dbReference type="Proteomes" id="UP000779900">
    <property type="component" value="Unassembled WGS sequence"/>
</dbReference>
<dbReference type="Gene3D" id="3.30.450.380">
    <property type="match status" value="1"/>
</dbReference>
<accession>A0A937XFZ0</accession>
<organism evidence="4 5">
    <name type="scientific">candidate division WOR-3 bacterium</name>
    <dbReference type="NCBI Taxonomy" id="2052148"/>
    <lineage>
        <taxon>Bacteria</taxon>
        <taxon>Bacteria division WOR-3</taxon>
    </lineage>
</organism>
<sequence length="461" mass="50999">MLDLLTPSGVRQTKREDLQESEPGTSGGWSPTGAPGDNVDDLKQRVQDELLKRVNKHKASFEGVSDEEFRAKVREIVVAILSEPTTVIPSGWSPEALLTELLHDFLGLGALEQFIADDTITEIMVNRPDRIYIERDGRLELTKARFLNEGQVRAVIQRIIQPLGRHVDESVPYVDARLSDGSRVHAIIPPLAIDGAKITIRKFFKNRLTTEDLLRLGSLNRQIARFLEMAVRYRANIMISGGTGTGKTTLLNVLSNFIPDNQRIITVEDAAELKINKQHVISLEARNPNTEGTGAVNIRELVRNTLRMRPDRIVVGECRGGEALDMLQAMNTGHDGSLTTIHANSSRDALSRLETLVLMAGVDLPSRAIREQVAAAIHLVVQVSRMPDGSRKVTDITEIAGLGENNVFLTQEIFTFKQQGFDAAGRVIGRFRPTGTVPRMVERLRARGVKFPMEVFAAPSA</sequence>
<dbReference type="AlphaFoldDB" id="A0A937XFZ0"/>
<dbReference type="Gene3D" id="3.40.50.300">
    <property type="entry name" value="P-loop containing nucleotide triphosphate hydrolases"/>
    <property type="match status" value="1"/>
</dbReference>
<comment type="caution">
    <text evidence="4">The sequence shown here is derived from an EMBL/GenBank/DDBJ whole genome shotgun (WGS) entry which is preliminary data.</text>
</comment>
<feature type="domain" description="Bacterial type II secretion system protein E" evidence="3">
    <location>
        <begin position="109"/>
        <end position="383"/>
    </location>
</feature>
<evidence type="ECO:0000259" key="3">
    <source>
        <dbReference type="Pfam" id="PF00437"/>
    </source>
</evidence>
<dbReference type="InterPro" id="IPR027417">
    <property type="entry name" value="P-loop_NTPase"/>
</dbReference>
<evidence type="ECO:0000256" key="1">
    <source>
        <dbReference type="ARBA" id="ARBA00006611"/>
    </source>
</evidence>
<reference evidence="4" key="1">
    <citation type="submission" date="2019-03" db="EMBL/GenBank/DDBJ databases">
        <title>Lake Tanganyika Metagenome-Assembled Genomes (MAGs).</title>
        <authorList>
            <person name="Tran P."/>
        </authorList>
    </citation>
    <scope>NUCLEOTIDE SEQUENCE</scope>
    <source>
        <strain evidence="4">K_DeepCast_150m_m2_040</strain>
    </source>
</reference>
<dbReference type="PANTHER" id="PTHR30486">
    <property type="entry name" value="TWITCHING MOTILITY PROTEIN PILT"/>
    <property type="match status" value="1"/>
</dbReference>
<dbReference type="InterPro" id="IPR001482">
    <property type="entry name" value="T2SS/T4SS_dom"/>
</dbReference>
<protein>
    <submittedName>
        <fullName evidence="4">CpaF family protein</fullName>
    </submittedName>
</protein>
<proteinExistence type="inferred from homology"/>
<name>A0A937XFZ0_UNCW3</name>
<evidence type="ECO:0000256" key="2">
    <source>
        <dbReference type="SAM" id="MobiDB-lite"/>
    </source>
</evidence>
<dbReference type="PANTHER" id="PTHR30486:SF15">
    <property type="entry name" value="TYPE II_IV SECRETION SYSTEM ATPASE"/>
    <property type="match status" value="1"/>
</dbReference>